<protein>
    <submittedName>
        <fullName evidence="1">17081_t:CDS:1</fullName>
    </submittedName>
</protein>
<organism evidence="1 2">
    <name type="scientific">Cetraspora pellucida</name>
    <dbReference type="NCBI Taxonomy" id="1433469"/>
    <lineage>
        <taxon>Eukaryota</taxon>
        <taxon>Fungi</taxon>
        <taxon>Fungi incertae sedis</taxon>
        <taxon>Mucoromycota</taxon>
        <taxon>Glomeromycotina</taxon>
        <taxon>Glomeromycetes</taxon>
        <taxon>Diversisporales</taxon>
        <taxon>Gigasporaceae</taxon>
        <taxon>Cetraspora</taxon>
    </lineage>
</organism>
<dbReference type="EMBL" id="CAJVQA010051409">
    <property type="protein sequence ID" value="CAG8822228.1"/>
    <property type="molecule type" value="Genomic_DNA"/>
</dbReference>
<feature type="non-terminal residue" evidence="1">
    <location>
        <position position="138"/>
    </location>
</feature>
<evidence type="ECO:0000313" key="1">
    <source>
        <dbReference type="EMBL" id="CAG8822228.1"/>
    </source>
</evidence>
<dbReference type="OrthoDB" id="2441417at2759"/>
<reference evidence="1" key="1">
    <citation type="submission" date="2021-06" db="EMBL/GenBank/DDBJ databases">
        <authorList>
            <person name="Kallberg Y."/>
            <person name="Tangrot J."/>
            <person name="Rosling A."/>
        </authorList>
    </citation>
    <scope>NUCLEOTIDE SEQUENCE</scope>
    <source>
        <strain evidence="1">FL966</strain>
    </source>
</reference>
<feature type="non-terminal residue" evidence="1">
    <location>
        <position position="1"/>
    </location>
</feature>
<dbReference type="Proteomes" id="UP000789759">
    <property type="component" value="Unassembled WGS sequence"/>
</dbReference>
<keyword evidence="2" id="KW-1185">Reference proteome</keyword>
<name>A0A9N9KBV9_9GLOM</name>
<evidence type="ECO:0000313" key="2">
    <source>
        <dbReference type="Proteomes" id="UP000789759"/>
    </source>
</evidence>
<sequence>TWPDYKHDGCSIKTNMLLKSYFKKDMIIHYWRRYTKSLHANLEKIDISIHIDAREIKRFWNEEGKQPTKLKLQREKNKVYIKREQLYRKNLVQEVDQDTWIVSCFNTDTDIQYVATKLDNDGSNKENSKSKTSDLFDK</sequence>
<dbReference type="AlphaFoldDB" id="A0A9N9KBV9"/>
<gene>
    <name evidence="1" type="ORF">CPELLU_LOCUS19802</name>
</gene>
<proteinExistence type="predicted"/>
<accession>A0A9N9KBV9</accession>
<comment type="caution">
    <text evidence="1">The sequence shown here is derived from an EMBL/GenBank/DDBJ whole genome shotgun (WGS) entry which is preliminary data.</text>
</comment>